<dbReference type="CDD" id="cd09397">
    <property type="entry name" value="LIM1_UF1"/>
    <property type="match status" value="1"/>
</dbReference>
<feature type="compositionally biased region" description="Basic and acidic residues" evidence="6">
    <location>
        <begin position="933"/>
        <end position="945"/>
    </location>
</feature>
<accession>A0A9P7CY01</accession>
<keyword evidence="1 5" id="KW-0479">Metal-binding</keyword>
<dbReference type="Proteomes" id="UP000714275">
    <property type="component" value="Unassembled WGS sequence"/>
</dbReference>
<evidence type="ECO:0000259" key="7">
    <source>
        <dbReference type="PROSITE" id="PS50023"/>
    </source>
</evidence>
<feature type="compositionally biased region" description="Low complexity" evidence="6">
    <location>
        <begin position="161"/>
        <end position="178"/>
    </location>
</feature>
<dbReference type="GO" id="GO:0046872">
    <property type="term" value="F:metal ion binding"/>
    <property type="evidence" value="ECO:0007669"/>
    <property type="project" value="UniProtKB-KW"/>
</dbReference>
<feature type="compositionally biased region" description="Polar residues" evidence="6">
    <location>
        <begin position="59"/>
        <end position="75"/>
    </location>
</feature>
<feature type="region of interest" description="Disordered" evidence="6">
    <location>
        <begin position="431"/>
        <end position="503"/>
    </location>
</feature>
<dbReference type="PROSITE" id="PS00478">
    <property type="entry name" value="LIM_DOMAIN_1"/>
    <property type="match status" value="1"/>
</dbReference>
<keyword evidence="3 5" id="KW-0862">Zinc</keyword>
<evidence type="ECO:0000256" key="6">
    <source>
        <dbReference type="SAM" id="MobiDB-lite"/>
    </source>
</evidence>
<dbReference type="PANTHER" id="PTHR24205">
    <property type="entry name" value="FOUR AND A HALF LIM DOMAINS PROTEIN"/>
    <property type="match status" value="1"/>
</dbReference>
<evidence type="ECO:0000256" key="2">
    <source>
        <dbReference type="ARBA" id="ARBA00022737"/>
    </source>
</evidence>
<protein>
    <recommendedName>
        <fullName evidence="7">LIM zinc-binding domain-containing protein</fullName>
    </recommendedName>
</protein>
<dbReference type="Pfam" id="PF00412">
    <property type="entry name" value="LIM"/>
    <property type="match status" value="1"/>
</dbReference>
<evidence type="ECO:0000256" key="4">
    <source>
        <dbReference type="ARBA" id="ARBA00023038"/>
    </source>
</evidence>
<dbReference type="EMBL" id="JABBWD010000065">
    <property type="protein sequence ID" value="KAG1770356.1"/>
    <property type="molecule type" value="Genomic_DNA"/>
</dbReference>
<dbReference type="SUPFAM" id="SSF57716">
    <property type="entry name" value="Glucocorticoid receptor-like (DNA-binding domain)"/>
    <property type="match status" value="2"/>
</dbReference>
<comment type="caution">
    <text evidence="8">The sequence shown here is derived from an EMBL/GenBank/DDBJ whole genome shotgun (WGS) entry which is preliminary data.</text>
</comment>
<keyword evidence="2" id="KW-0677">Repeat</keyword>
<dbReference type="GO" id="GO:0003712">
    <property type="term" value="F:transcription coregulator activity"/>
    <property type="evidence" value="ECO:0007669"/>
    <property type="project" value="TreeGrafter"/>
</dbReference>
<name>A0A9P7CY01_9AGAM</name>
<dbReference type="PROSITE" id="PS50023">
    <property type="entry name" value="LIM_DOMAIN_2"/>
    <property type="match status" value="1"/>
</dbReference>
<dbReference type="Gene3D" id="2.10.110.10">
    <property type="entry name" value="Cysteine Rich Protein"/>
    <property type="match status" value="2"/>
</dbReference>
<feature type="compositionally biased region" description="Polar residues" evidence="6">
    <location>
        <begin position="136"/>
        <end position="145"/>
    </location>
</feature>
<dbReference type="CDD" id="cd08368">
    <property type="entry name" value="LIM"/>
    <property type="match status" value="1"/>
</dbReference>
<feature type="domain" description="LIM zinc-binding" evidence="7">
    <location>
        <begin position="799"/>
        <end position="862"/>
    </location>
</feature>
<feature type="region of interest" description="Disordered" evidence="6">
    <location>
        <begin position="543"/>
        <end position="577"/>
    </location>
</feature>
<feature type="compositionally biased region" description="Polar residues" evidence="6">
    <location>
        <begin position="474"/>
        <end position="489"/>
    </location>
</feature>
<feature type="compositionally biased region" description="Low complexity" evidence="6">
    <location>
        <begin position="626"/>
        <end position="669"/>
    </location>
</feature>
<feature type="region of interest" description="Disordered" evidence="6">
    <location>
        <begin position="925"/>
        <end position="945"/>
    </location>
</feature>
<keyword evidence="4 5" id="KW-0440">LIM domain</keyword>
<evidence type="ECO:0000313" key="9">
    <source>
        <dbReference type="Proteomes" id="UP000714275"/>
    </source>
</evidence>
<dbReference type="InterPro" id="IPR001781">
    <property type="entry name" value="Znf_LIM"/>
</dbReference>
<feature type="region of interest" description="Disordered" evidence="6">
    <location>
        <begin position="36"/>
        <end position="371"/>
    </location>
</feature>
<dbReference type="GO" id="GO:0005634">
    <property type="term" value="C:nucleus"/>
    <property type="evidence" value="ECO:0007669"/>
    <property type="project" value="TreeGrafter"/>
</dbReference>
<feature type="region of interest" description="Disordered" evidence="6">
    <location>
        <begin position="619"/>
        <end position="669"/>
    </location>
</feature>
<dbReference type="PANTHER" id="PTHR24205:SF16">
    <property type="entry name" value="GH01042P-RELATED"/>
    <property type="match status" value="1"/>
</dbReference>
<evidence type="ECO:0000256" key="1">
    <source>
        <dbReference type="ARBA" id="ARBA00022723"/>
    </source>
</evidence>
<reference evidence="8" key="1">
    <citation type="journal article" date="2020" name="New Phytol.">
        <title>Comparative genomics reveals dynamic genome evolution in host specialist ectomycorrhizal fungi.</title>
        <authorList>
            <person name="Lofgren L.A."/>
            <person name="Nguyen N.H."/>
            <person name="Vilgalys R."/>
            <person name="Ruytinx J."/>
            <person name="Liao H.L."/>
            <person name="Branco S."/>
            <person name="Kuo A."/>
            <person name="LaButti K."/>
            <person name="Lipzen A."/>
            <person name="Andreopoulos W."/>
            <person name="Pangilinan J."/>
            <person name="Riley R."/>
            <person name="Hundley H."/>
            <person name="Na H."/>
            <person name="Barry K."/>
            <person name="Grigoriev I.V."/>
            <person name="Stajich J.E."/>
            <person name="Kennedy P.G."/>
        </authorList>
    </citation>
    <scope>NUCLEOTIDE SEQUENCE</scope>
    <source>
        <strain evidence="8">DOB743</strain>
    </source>
</reference>
<feature type="compositionally biased region" description="Polar residues" evidence="6">
    <location>
        <begin position="237"/>
        <end position="253"/>
    </location>
</feature>
<organism evidence="8 9">
    <name type="scientific">Suillus placidus</name>
    <dbReference type="NCBI Taxonomy" id="48579"/>
    <lineage>
        <taxon>Eukaryota</taxon>
        <taxon>Fungi</taxon>
        <taxon>Dikarya</taxon>
        <taxon>Basidiomycota</taxon>
        <taxon>Agaricomycotina</taxon>
        <taxon>Agaricomycetes</taxon>
        <taxon>Agaricomycetidae</taxon>
        <taxon>Boletales</taxon>
        <taxon>Suillineae</taxon>
        <taxon>Suillaceae</taxon>
        <taxon>Suillus</taxon>
    </lineage>
</organism>
<keyword evidence="9" id="KW-1185">Reference proteome</keyword>
<proteinExistence type="predicted"/>
<dbReference type="OrthoDB" id="1112565at2759"/>
<sequence length="967" mass="103850">MAQIASDSPKQPPRISQLLPTVKCSSCLQPVPLAELGDHLCSPQPPPTLLSLRKPPMSPKSTNSLLPQRLQNILVSNRAGALQQQQSPTSRTPPPHAHPPRSSQHDPFQRILPTVHYNSGAARINSPASPPIPQSILLNGGTSINKPHVRFPTQSAPERVTAPIRIATPPVPTRTRTPSNTGSASSRSPLGMTSFPNPFEDDPRRSGASEPVVGRSGTTSLARRENVPIIPHAPLPSSRTRTPSNAPSHTSIIPPSLTPRPSFDRSCTSSTLAPRPSLEKPRPSFDAPTRPSFDTQRPSFDKSRSQPPTDARPQPAPVPRPPRSTSTLPPSGGVPFPSSVPAPQPPSATRSQVPDSERNIDTKCGGEAGMAGVGRRGFAAVARAAMVATSHPHPGPSRDRDASLAMDGRRANAPKYLDLNTTMNHVMRAAMTPPLSPHSGHPHSPVSPHPASPLSPLHNTTPPTPHDKAGGLFLSSSPNQKLAPLSSSPADIHIVTPSRSPSPISNPFSRHLSGETVNQSPFAAVPVRLPFLDAFDKGPVNHSCDNSDDESVYTTHTTEPGRGHRGCTEPMSPSTDSEVGLAYADDSDNDTPVVMPLDIRKSNALSGINKVQFPSIEDRHRSFTVRKPPSRNASASSAPTASTSRTIDASPSRTRSASAATHTTTRSTGALERAMETLIEEGASVSVLASGSVLASMAGPSGSRASGKPNRSNTVPGPVSPESRPPKLPARSYTSPHHPHIHSERVGITGQVARVREQSKAKKDRICASCDTKVDDGRWIQMDGGNILCERCWKNMYLPKCRRCNLPIEKQAVSSSDGQLKGKYHRDCFNCHICQKPFPDKEFYVFDGKPLCAYHYHEANDSLCAAVSCGQPIEGPCAVTHAGKRYHPDHLLCEFENGCGEQLAEYWEVDGQMFCEKHVALAGGSSCVSSRGDSPDPQRIRDEGRARRRMTRFIDLGAVEDEDVDIR</sequence>
<dbReference type="GO" id="GO:0030695">
    <property type="term" value="F:GTPase regulator activity"/>
    <property type="evidence" value="ECO:0007669"/>
    <property type="project" value="UniProtKB-ARBA"/>
</dbReference>
<evidence type="ECO:0000313" key="8">
    <source>
        <dbReference type="EMBL" id="KAG1770356.1"/>
    </source>
</evidence>
<gene>
    <name evidence="8" type="ORF">EV702DRAFT_1139071</name>
</gene>
<evidence type="ECO:0000256" key="3">
    <source>
        <dbReference type="ARBA" id="ARBA00022833"/>
    </source>
</evidence>
<dbReference type="SMART" id="SM00132">
    <property type="entry name" value="LIM"/>
    <property type="match status" value="2"/>
</dbReference>
<dbReference type="AlphaFoldDB" id="A0A9P7CY01"/>
<feature type="compositionally biased region" description="Polar residues" evidence="6">
    <location>
        <begin position="179"/>
        <end position="188"/>
    </location>
</feature>
<evidence type="ECO:0000256" key="5">
    <source>
        <dbReference type="PROSITE-ProRule" id="PRU00125"/>
    </source>
</evidence>
<feature type="region of interest" description="Disordered" evidence="6">
    <location>
        <begin position="696"/>
        <end position="749"/>
    </location>
</feature>
<feature type="compositionally biased region" description="Low complexity" evidence="6">
    <location>
        <begin position="323"/>
        <end position="337"/>
    </location>
</feature>